<feature type="compositionally biased region" description="Polar residues" evidence="1">
    <location>
        <begin position="22"/>
        <end position="32"/>
    </location>
</feature>
<feature type="region of interest" description="Disordered" evidence="1">
    <location>
        <begin position="530"/>
        <end position="560"/>
    </location>
</feature>
<proteinExistence type="predicted"/>
<evidence type="ECO:0000256" key="1">
    <source>
        <dbReference type="SAM" id="MobiDB-lite"/>
    </source>
</evidence>
<reference evidence="2 3" key="1">
    <citation type="submission" date="2024-05" db="EMBL/GenBank/DDBJ databases">
        <title>A draft genome resource for the thread blight pathogen Marasmius tenuissimus strain MS-2.</title>
        <authorList>
            <person name="Yulfo-Soto G.E."/>
            <person name="Baruah I.K."/>
            <person name="Amoako-Attah I."/>
            <person name="Bukari Y."/>
            <person name="Meinhardt L.W."/>
            <person name="Bailey B.A."/>
            <person name="Cohen S.P."/>
        </authorList>
    </citation>
    <scope>NUCLEOTIDE SEQUENCE [LARGE SCALE GENOMIC DNA]</scope>
    <source>
        <strain evidence="2 3">MS-2</strain>
    </source>
</reference>
<accession>A0ABR2Z7E0</accession>
<feature type="compositionally biased region" description="Polar residues" evidence="1">
    <location>
        <begin position="531"/>
        <end position="551"/>
    </location>
</feature>
<organism evidence="2 3">
    <name type="scientific">Marasmius tenuissimus</name>
    <dbReference type="NCBI Taxonomy" id="585030"/>
    <lineage>
        <taxon>Eukaryota</taxon>
        <taxon>Fungi</taxon>
        <taxon>Dikarya</taxon>
        <taxon>Basidiomycota</taxon>
        <taxon>Agaricomycotina</taxon>
        <taxon>Agaricomycetes</taxon>
        <taxon>Agaricomycetidae</taxon>
        <taxon>Agaricales</taxon>
        <taxon>Marasmiineae</taxon>
        <taxon>Marasmiaceae</taxon>
        <taxon>Marasmius</taxon>
    </lineage>
</organism>
<evidence type="ECO:0000313" key="3">
    <source>
        <dbReference type="Proteomes" id="UP001437256"/>
    </source>
</evidence>
<gene>
    <name evidence="2" type="ORF">AAF712_016112</name>
</gene>
<protein>
    <submittedName>
        <fullName evidence="2">Uncharacterized protein</fullName>
    </submittedName>
</protein>
<name>A0ABR2Z7E0_9AGAR</name>
<evidence type="ECO:0000313" key="2">
    <source>
        <dbReference type="EMBL" id="KAL0057250.1"/>
    </source>
</evidence>
<feature type="region of interest" description="Disordered" evidence="1">
    <location>
        <begin position="303"/>
        <end position="348"/>
    </location>
</feature>
<feature type="region of interest" description="Disordered" evidence="1">
    <location>
        <begin position="1"/>
        <end position="47"/>
    </location>
</feature>
<comment type="caution">
    <text evidence="2">The sequence shown here is derived from an EMBL/GenBank/DDBJ whole genome shotgun (WGS) entry which is preliminary data.</text>
</comment>
<keyword evidence="3" id="KW-1185">Reference proteome</keyword>
<dbReference type="Proteomes" id="UP001437256">
    <property type="component" value="Unassembled WGS sequence"/>
</dbReference>
<feature type="region of interest" description="Disordered" evidence="1">
    <location>
        <begin position="680"/>
        <end position="718"/>
    </location>
</feature>
<dbReference type="EMBL" id="JBBXMP010000611">
    <property type="protein sequence ID" value="KAL0057250.1"/>
    <property type="molecule type" value="Genomic_DNA"/>
</dbReference>
<sequence>MSAGPSKLQRLSAQDIPEPFVQAQTASHPNFSSERDGNTIGKASDGWQPRPSELEYLHPTDLTETRLIHYLIAHSFDIPPKQANLSLCEITGIDGTKTRLPCSYRVPLMFVARSQWLALKLVLNASNRVMEWERRKYGILNVSRLCTQLLLAARETIGGLGDVEQEKREKINSKGTGRGWRYPAFDRFLTRCKHRWLALDPENVKKFDHVFGEEEYGKDPLRSDWRRLAVKGHQGFALTQDEVDNGIFAHQMMSGLKEKNNTWIWKATGTPASEGIEGIDAWSLRVTALELSRDTLRLSPFADDESLSGVSDQASKRPGSPLEKAGTTKVGRATSDRTDNGFQARLDTHNLPSCPSAINNNGFSTAENQGTCSLARASAIGRSSMESVTTLELMETRSKENDLPQSADMAGQLSNVHNSTHPSQLGSVISITAPPFLASTPGNSAMRYPPSQSDSHVQEVNPYLWYYVAASASSGQAAPMEKPIGRSLFLVKPKSRPEENFTSEAQPHFYPKHDVPAPISRLVQIPIAPIQPTSHPLSDSQPNSKPTSTTADSEDNAHTGNPLTLASLVGNFVETLPRHSQELRRAMLDGLRDIRAELRCTVQEELSRSLEEAESMARAAVLDDNQIQAIVERSIQEEMDIFKENLRRDVASKVQEILVPVRSELSRARQDLRRIDEPRAAHVHCQDLPRSAETGGRSYRRPSSNSRHPLARLIGDSR</sequence>